<dbReference type="RefSeq" id="XP_011310858.1">
    <property type="nucleotide sequence ID" value="XM_011312556.1"/>
</dbReference>
<accession>A0A9R1TKZ4</accession>
<evidence type="ECO:0000313" key="1">
    <source>
        <dbReference type="Proteomes" id="UP000694866"/>
    </source>
</evidence>
<keyword evidence="1" id="KW-1185">Reference proteome</keyword>
<proteinExistence type="predicted"/>
<dbReference type="GeneID" id="105271179"/>
<organism evidence="1 2">
    <name type="scientific">Fopius arisanus</name>
    <dbReference type="NCBI Taxonomy" id="64838"/>
    <lineage>
        <taxon>Eukaryota</taxon>
        <taxon>Metazoa</taxon>
        <taxon>Ecdysozoa</taxon>
        <taxon>Arthropoda</taxon>
        <taxon>Hexapoda</taxon>
        <taxon>Insecta</taxon>
        <taxon>Pterygota</taxon>
        <taxon>Neoptera</taxon>
        <taxon>Endopterygota</taxon>
        <taxon>Hymenoptera</taxon>
        <taxon>Apocrita</taxon>
        <taxon>Ichneumonoidea</taxon>
        <taxon>Braconidae</taxon>
        <taxon>Opiinae</taxon>
        <taxon>Fopius</taxon>
    </lineage>
</organism>
<dbReference type="OrthoDB" id="6049566at2759"/>
<dbReference type="KEGG" id="fas:105271179"/>
<dbReference type="AlphaFoldDB" id="A0A9R1TKZ4"/>
<evidence type="ECO:0000313" key="2">
    <source>
        <dbReference type="RefSeq" id="XP_011310858.1"/>
    </source>
</evidence>
<reference evidence="2" key="1">
    <citation type="submission" date="2025-08" db="UniProtKB">
        <authorList>
            <consortium name="RefSeq"/>
        </authorList>
    </citation>
    <scope>IDENTIFICATION</scope>
    <source>
        <strain evidence="2">USDA-PBARC FA_bdor</strain>
        <tissue evidence="2">Whole organism</tissue>
    </source>
</reference>
<protein>
    <submittedName>
        <fullName evidence="2">Uncharacterized protein</fullName>
    </submittedName>
</protein>
<sequence length="348" mass="39858">MSVDTVVRADIGMEEIMMRDQRTTYHRVKTQRVRSDTKIYDTRTINFCGMNRGVCDGHFECKGRTRGECNECGVKYLVDNGIKKCGRSWRATSGGYKWLRLGSLLVTLLVVSVQGAPTMTLEDRRLNSPEKWMNPCGEGLATEESDGEPEYGPLTDAELLNVVAVQARTALHQAQGFKDNYIKQTFNTDFAVLHSEWKDNHYDWLPGLDKIPKQLGEPLAPEYLSKLGLEMLDNILLDIYEYMQTYAVGLEQIVWDQEDHRLEFLQKFKDTESSLQTVLCELQAALIERGVTPRNNITRQVMPNDYRGGMSSQATFRNLRDWLIFRDYMNGLEYVIEVFGHLGRGVKS</sequence>
<dbReference type="Proteomes" id="UP000694866">
    <property type="component" value="Unplaced"/>
</dbReference>
<gene>
    <name evidence="2" type="primary">LOC105271179</name>
</gene>
<name>A0A9R1TKZ4_9HYME</name>